<organism evidence="1 2">
    <name type="scientific">Ambrosiozyma monospora</name>
    <name type="common">Yeast</name>
    <name type="synonym">Endomycopsis monosporus</name>
    <dbReference type="NCBI Taxonomy" id="43982"/>
    <lineage>
        <taxon>Eukaryota</taxon>
        <taxon>Fungi</taxon>
        <taxon>Dikarya</taxon>
        <taxon>Ascomycota</taxon>
        <taxon>Saccharomycotina</taxon>
        <taxon>Pichiomycetes</taxon>
        <taxon>Pichiales</taxon>
        <taxon>Pichiaceae</taxon>
        <taxon>Ambrosiozyma</taxon>
    </lineage>
</organism>
<evidence type="ECO:0000313" key="1">
    <source>
        <dbReference type="EMBL" id="GME70903.1"/>
    </source>
</evidence>
<gene>
    <name evidence="1" type="ORF">Amon02_000037800</name>
</gene>
<sequence length="108" mass="12989">MPLLSESILRRKYPGALDRFTEPGHTFKRFLRLWVKDKDCPGDDNDGEYCQDEEVKEEYLKTRAYTRQHLELLKDPENNELSKDMETVPMRFDEYLVEYARELNARLQ</sequence>
<comment type="caution">
    <text evidence="1">The sequence shown here is derived from an EMBL/GenBank/DDBJ whole genome shotgun (WGS) entry which is preliminary data.</text>
</comment>
<evidence type="ECO:0000313" key="2">
    <source>
        <dbReference type="Proteomes" id="UP001165064"/>
    </source>
</evidence>
<dbReference type="EMBL" id="BSXS01000115">
    <property type="protein sequence ID" value="GME70903.1"/>
    <property type="molecule type" value="Genomic_DNA"/>
</dbReference>
<protein>
    <submittedName>
        <fullName evidence="1">Unnamed protein product</fullName>
    </submittedName>
</protein>
<proteinExistence type="predicted"/>
<keyword evidence="2" id="KW-1185">Reference proteome</keyword>
<dbReference type="Proteomes" id="UP001165064">
    <property type="component" value="Unassembled WGS sequence"/>
</dbReference>
<name>A0ACB5SRP2_AMBMO</name>
<accession>A0ACB5SRP2</accession>
<reference evidence="1" key="1">
    <citation type="submission" date="2023-04" db="EMBL/GenBank/DDBJ databases">
        <title>Ambrosiozyma monospora NBRC 10751.</title>
        <authorList>
            <person name="Ichikawa N."/>
            <person name="Sato H."/>
            <person name="Tonouchi N."/>
        </authorList>
    </citation>
    <scope>NUCLEOTIDE SEQUENCE</scope>
    <source>
        <strain evidence="1">NBRC 10751</strain>
    </source>
</reference>